<sequence>MESMYQKLKLLIGEEIKEQEPLASYTTLKIGGPADFFFDAKTTEQLVTAVKGAHSLGIPLFLLGSGTNILIGDKGIRGLVIKNSTSVIRMRGMKGRMSGGSTHGFIYVEADSGVFFNKLVRFTIEEGLAGIEMHLGLPGSVGGAVYMNSKWTHPEGYVGDVVYQAEILSSKDERKVVPRSYFQFAYDTSVIQKTRDIVMRVTFAFVADNKEHLWQVANESIAYRRQSQPQGVKSAGCTFRNISKAQALTLATPEYTTSAGFLVDHAGLKGETIGDAQISPIHANFIINNGHATASDVIQLIERARERVKHQFGIELKEEIIRVGEF</sequence>
<dbReference type="SUPFAM" id="SSF56176">
    <property type="entry name" value="FAD-binding/transporter-associated domain-like"/>
    <property type="match status" value="1"/>
</dbReference>
<dbReference type="STRING" id="1798370.A2Z00_02195"/>
<dbReference type="Gene3D" id="3.90.78.10">
    <property type="entry name" value="UDP-N-acetylenolpyruvoylglucosamine reductase, C-terminal domain"/>
    <property type="match status" value="1"/>
</dbReference>
<dbReference type="InterPro" id="IPR003170">
    <property type="entry name" value="MurB"/>
</dbReference>
<evidence type="ECO:0000256" key="11">
    <source>
        <dbReference type="ARBA" id="ARBA00022984"/>
    </source>
</evidence>
<dbReference type="Gene3D" id="3.30.43.10">
    <property type="entry name" value="Uridine Diphospho-n-acetylenolpyruvylglucosamine Reductase, domain 2"/>
    <property type="match status" value="1"/>
</dbReference>
<keyword evidence="14 16" id="KW-0961">Cell wall biogenesis/degradation</keyword>
<dbReference type="GO" id="GO:0005829">
    <property type="term" value="C:cytosol"/>
    <property type="evidence" value="ECO:0007669"/>
    <property type="project" value="TreeGrafter"/>
</dbReference>
<keyword evidence="12 16" id="KW-0560">Oxidoreductase</keyword>
<proteinExistence type="inferred from homology"/>
<keyword evidence="5 16" id="KW-0963">Cytoplasm</keyword>
<name>A0A1F5ZG22_9BACT</name>
<dbReference type="Pfam" id="PF01565">
    <property type="entry name" value="FAD_binding_4"/>
    <property type="match status" value="1"/>
</dbReference>
<evidence type="ECO:0000256" key="4">
    <source>
        <dbReference type="ARBA" id="ARBA00004752"/>
    </source>
</evidence>
<keyword evidence="6 16" id="KW-0132">Cell division</keyword>
<evidence type="ECO:0000256" key="9">
    <source>
        <dbReference type="ARBA" id="ARBA00022857"/>
    </source>
</evidence>
<evidence type="ECO:0000313" key="18">
    <source>
        <dbReference type="EMBL" id="OGG11274.1"/>
    </source>
</evidence>
<dbReference type="GO" id="GO:0008762">
    <property type="term" value="F:UDP-N-acetylmuramate dehydrogenase activity"/>
    <property type="evidence" value="ECO:0007669"/>
    <property type="project" value="UniProtKB-UniRule"/>
</dbReference>
<dbReference type="InterPro" id="IPR036318">
    <property type="entry name" value="FAD-bd_PCMH-like_sf"/>
</dbReference>
<dbReference type="InterPro" id="IPR016167">
    <property type="entry name" value="FAD-bd_PCMH_sub1"/>
</dbReference>
<dbReference type="InterPro" id="IPR006094">
    <property type="entry name" value="Oxid_FAD_bind_N"/>
</dbReference>
<feature type="active site" evidence="16">
    <location>
        <position position="319"/>
    </location>
</feature>
<evidence type="ECO:0000256" key="3">
    <source>
        <dbReference type="ARBA" id="ARBA00004496"/>
    </source>
</evidence>
<keyword evidence="7 16" id="KW-0285">Flavoprotein</keyword>
<evidence type="ECO:0000259" key="17">
    <source>
        <dbReference type="PROSITE" id="PS51387"/>
    </source>
</evidence>
<accession>A0A1F5ZG22</accession>
<evidence type="ECO:0000256" key="10">
    <source>
        <dbReference type="ARBA" id="ARBA00022960"/>
    </source>
</evidence>
<evidence type="ECO:0000256" key="8">
    <source>
        <dbReference type="ARBA" id="ARBA00022827"/>
    </source>
</evidence>
<dbReference type="EC" id="1.3.1.98" evidence="16"/>
<comment type="cofactor">
    <cofactor evidence="1 16">
        <name>FAD</name>
        <dbReference type="ChEBI" id="CHEBI:57692"/>
    </cofactor>
</comment>
<feature type="domain" description="FAD-binding PCMH-type" evidence="17">
    <location>
        <begin position="29"/>
        <end position="208"/>
    </location>
</feature>
<dbReference type="PANTHER" id="PTHR21071:SF4">
    <property type="entry name" value="UDP-N-ACETYLENOLPYRUVOYLGLUCOSAMINE REDUCTASE"/>
    <property type="match status" value="1"/>
</dbReference>
<evidence type="ECO:0000256" key="7">
    <source>
        <dbReference type="ARBA" id="ARBA00022630"/>
    </source>
</evidence>
<dbReference type="InterPro" id="IPR016169">
    <property type="entry name" value="FAD-bd_PCMH_sub2"/>
</dbReference>
<feature type="active site" description="Proton donor" evidence="16">
    <location>
        <position position="237"/>
    </location>
</feature>
<dbReference type="GO" id="GO:0071555">
    <property type="term" value="P:cell wall organization"/>
    <property type="evidence" value="ECO:0007669"/>
    <property type="project" value="UniProtKB-KW"/>
</dbReference>
<dbReference type="GO" id="GO:0008360">
    <property type="term" value="P:regulation of cell shape"/>
    <property type="evidence" value="ECO:0007669"/>
    <property type="project" value="UniProtKB-KW"/>
</dbReference>
<organism evidence="18 19">
    <name type="scientific">Candidatus Gottesmanbacteria bacterium RBG_13_45_10</name>
    <dbReference type="NCBI Taxonomy" id="1798370"/>
    <lineage>
        <taxon>Bacteria</taxon>
        <taxon>Candidatus Gottesmaniibacteriota</taxon>
    </lineage>
</organism>
<comment type="function">
    <text evidence="2 16">Cell wall formation.</text>
</comment>
<dbReference type="InterPro" id="IPR036635">
    <property type="entry name" value="MurB_C_sf"/>
</dbReference>
<dbReference type="HAMAP" id="MF_00037">
    <property type="entry name" value="MurB"/>
    <property type="match status" value="1"/>
</dbReference>
<keyword evidence="10 16" id="KW-0133">Cell shape</keyword>
<dbReference type="Proteomes" id="UP000177268">
    <property type="component" value="Unassembled WGS sequence"/>
</dbReference>
<evidence type="ECO:0000256" key="5">
    <source>
        <dbReference type="ARBA" id="ARBA00022490"/>
    </source>
</evidence>
<evidence type="ECO:0000256" key="12">
    <source>
        <dbReference type="ARBA" id="ARBA00023002"/>
    </source>
</evidence>
<evidence type="ECO:0000256" key="2">
    <source>
        <dbReference type="ARBA" id="ARBA00003921"/>
    </source>
</evidence>
<evidence type="ECO:0000256" key="13">
    <source>
        <dbReference type="ARBA" id="ARBA00023306"/>
    </source>
</evidence>
<dbReference type="GO" id="GO:0051301">
    <property type="term" value="P:cell division"/>
    <property type="evidence" value="ECO:0007669"/>
    <property type="project" value="UniProtKB-KW"/>
</dbReference>
<evidence type="ECO:0000256" key="14">
    <source>
        <dbReference type="ARBA" id="ARBA00023316"/>
    </source>
</evidence>
<comment type="caution">
    <text evidence="16">Lacks conserved residue(s) required for the propagation of feature annotation.</text>
</comment>
<comment type="caution">
    <text evidence="18">The sequence shown here is derived from an EMBL/GenBank/DDBJ whole genome shotgun (WGS) entry which is preliminary data.</text>
</comment>
<dbReference type="AlphaFoldDB" id="A0A1F5ZG22"/>
<dbReference type="GO" id="GO:0009252">
    <property type="term" value="P:peptidoglycan biosynthetic process"/>
    <property type="evidence" value="ECO:0007669"/>
    <property type="project" value="UniProtKB-UniRule"/>
</dbReference>
<evidence type="ECO:0000256" key="15">
    <source>
        <dbReference type="ARBA" id="ARBA00048914"/>
    </source>
</evidence>
<dbReference type="EMBL" id="MFIZ01000033">
    <property type="protein sequence ID" value="OGG11274.1"/>
    <property type="molecule type" value="Genomic_DNA"/>
</dbReference>
<evidence type="ECO:0000256" key="6">
    <source>
        <dbReference type="ARBA" id="ARBA00022618"/>
    </source>
</evidence>
<evidence type="ECO:0000256" key="16">
    <source>
        <dbReference type="HAMAP-Rule" id="MF_00037"/>
    </source>
</evidence>
<keyword evidence="8 16" id="KW-0274">FAD</keyword>
<protein>
    <recommendedName>
        <fullName evidence="16">UDP-N-acetylenolpyruvoylglucosamine reductase</fullName>
        <ecNumber evidence="16">1.3.1.98</ecNumber>
    </recommendedName>
    <alternativeName>
        <fullName evidence="16">UDP-N-acetylmuramate dehydrogenase</fullName>
    </alternativeName>
</protein>
<keyword evidence="13 16" id="KW-0131">Cell cycle</keyword>
<comment type="similarity">
    <text evidence="16">Belongs to the MurB family.</text>
</comment>
<comment type="subcellular location">
    <subcellularLocation>
        <location evidence="3 16">Cytoplasm</location>
    </subcellularLocation>
</comment>
<dbReference type="PANTHER" id="PTHR21071">
    <property type="entry name" value="UDP-N-ACETYLENOLPYRUVOYLGLUCOSAMINE REDUCTASE"/>
    <property type="match status" value="1"/>
</dbReference>
<dbReference type="GO" id="GO:0071949">
    <property type="term" value="F:FAD binding"/>
    <property type="evidence" value="ECO:0007669"/>
    <property type="project" value="InterPro"/>
</dbReference>
<dbReference type="PROSITE" id="PS51387">
    <property type="entry name" value="FAD_PCMH"/>
    <property type="match status" value="1"/>
</dbReference>
<dbReference type="Gene3D" id="3.30.465.10">
    <property type="match status" value="1"/>
</dbReference>
<dbReference type="Pfam" id="PF02873">
    <property type="entry name" value="MurB_C"/>
    <property type="match status" value="1"/>
</dbReference>
<dbReference type="InterPro" id="IPR016166">
    <property type="entry name" value="FAD-bd_PCMH"/>
</dbReference>
<dbReference type="SUPFAM" id="SSF56194">
    <property type="entry name" value="Uridine diphospho-N-Acetylenolpyruvylglucosamine reductase, MurB, C-terminal domain"/>
    <property type="match status" value="1"/>
</dbReference>
<comment type="catalytic activity">
    <reaction evidence="15 16">
        <text>UDP-N-acetyl-alpha-D-muramate + NADP(+) = UDP-N-acetyl-3-O-(1-carboxyvinyl)-alpha-D-glucosamine + NADPH + H(+)</text>
        <dbReference type="Rhea" id="RHEA:12248"/>
        <dbReference type="ChEBI" id="CHEBI:15378"/>
        <dbReference type="ChEBI" id="CHEBI:57783"/>
        <dbReference type="ChEBI" id="CHEBI:58349"/>
        <dbReference type="ChEBI" id="CHEBI:68483"/>
        <dbReference type="ChEBI" id="CHEBI:70757"/>
        <dbReference type="EC" id="1.3.1.98"/>
    </reaction>
</comment>
<gene>
    <name evidence="16" type="primary">murB</name>
    <name evidence="18" type="ORF">A2Z00_02195</name>
</gene>
<keyword evidence="11 16" id="KW-0573">Peptidoglycan synthesis</keyword>
<reference evidence="18 19" key="1">
    <citation type="journal article" date="2016" name="Nat. Commun.">
        <title>Thousands of microbial genomes shed light on interconnected biogeochemical processes in an aquifer system.</title>
        <authorList>
            <person name="Anantharaman K."/>
            <person name="Brown C.T."/>
            <person name="Hug L.A."/>
            <person name="Sharon I."/>
            <person name="Castelle C.J."/>
            <person name="Probst A.J."/>
            <person name="Thomas B.C."/>
            <person name="Singh A."/>
            <person name="Wilkins M.J."/>
            <person name="Karaoz U."/>
            <person name="Brodie E.L."/>
            <person name="Williams K.H."/>
            <person name="Hubbard S.S."/>
            <person name="Banfield J.F."/>
        </authorList>
    </citation>
    <scope>NUCLEOTIDE SEQUENCE [LARGE SCALE GENOMIC DNA]</scope>
</reference>
<dbReference type="InterPro" id="IPR011601">
    <property type="entry name" value="MurB_C"/>
</dbReference>
<keyword evidence="9 16" id="KW-0521">NADP</keyword>
<evidence type="ECO:0000313" key="19">
    <source>
        <dbReference type="Proteomes" id="UP000177268"/>
    </source>
</evidence>
<evidence type="ECO:0000256" key="1">
    <source>
        <dbReference type="ARBA" id="ARBA00001974"/>
    </source>
</evidence>
<dbReference type="NCBIfam" id="TIGR00179">
    <property type="entry name" value="murB"/>
    <property type="match status" value="1"/>
</dbReference>
<dbReference type="NCBIfam" id="NF010480">
    <property type="entry name" value="PRK13905.1"/>
    <property type="match status" value="1"/>
</dbReference>
<comment type="pathway">
    <text evidence="4 16">Cell wall biogenesis; peptidoglycan biosynthesis.</text>
</comment>
<dbReference type="UniPathway" id="UPA00219"/>